<dbReference type="InterPro" id="IPR036649">
    <property type="entry name" value="Pyrophosphatase_sf"/>
</dbReference>
<comment type="cofactor">
    <cofactor evidence="1">
        <name>Mg(2+)</name>
        <dbReference type="ChEBI" id="CHEBI:18420"/>
    </cofactor>
</comment>
<protein>
    <recommendedName>
        <fullName evidence="3">inorganic diphosphatase</fullName>
        <ecNumber evidence="3">3.6.1.1</ecNumber>
    </recommendedName>
</protein>
<feature type="chain" id="PRO_5015424128" description="inorganic diphosphatase" evidence="7">
    <location>
        <begin position="19"/>
        <end position="342"/>
    </location>
</feature>
<keyword evidence="7" id="KW-0732">Signal</keyword>
<dbReference type="GO" id="GO:0005737">
    <property type="term" value="C:cytoplasm"/>
    <property type="evidence" value="ECO:0007669"/>
    <property type="project" value="InterPro"/>
</dbReference>
<gene>
    <name evidence="8" type="ORF">BS50DRAFT_670513</name>
</gene>
<evidence type="ECO:0000313" key="9">
    <source>
        <dbReference type="Proteomes" id="UP000240883"/>
    </source>
</evidence>
<evidence type="ECO:0000313" key="8">
    <source>
        <dbReference type="EMBL" id="PSN74039.1"/>
    </source>
</evidence>
<dbReference type="EC" id="3.6.1.1" evidence="3"/>
<dbReference type="AlphaFoldDB" id="A0A2T2P8R0"/>
<evidence type="ECO:0000256" key="2">
    <source>
        <dbReference type="ARBA" id="ARBA00006220"/>
    </source>
</evidence>
<dbReference type="PANTHER" id="PTHR10286">
    <property type="entry name" value="INORGANIC PYROPHOSPHATASE"/>
    <property type="match status" value="1"/>
</dbReference>
<dbReference type="EMBL" id="KZ678128">
    <property type="protein sequence ID" value="PSN74039.1"/>
    <property type="molecule type" value="Genomic_DNA"/>
</dbReference>
<dbReference type="CDD" id="cd00412">
    <property type="entry name" value="pyrophosphatase"/>
    <property type="match status" value="1"/>
</dbReference>
<feature type="signal peptide" evidence="7">
    <location>
        <begin position="1"/>
        <end position="18"/>
    </location>
</feature>
<evidence type="ECO:0000256" key="1">
    <source>
        <dbReference type="ARBA" id="ARBA00001946"/>
    </source>
</evidence>
<keyword evidence="4" id="KW-0479">Metal-binding</keyword>
<dbReference type="InterPro" id="IPR008162">
    <property type="entry name" value="Pyrophosphatase"/>
</dbReference>
<evidence type="ECO:0000256" key="5">
    <source>
        <dbReference type="ARBA" id="ARBA00022801"/>
    </source>
</evidence>
<comment type="similarity">
    <text evidence="2">Belongs to the PPase family.</text>
</comment>
<dbReference type="Pfam" id="PF00719">
    <property type="entry name" value="Pyrophosphatase"/>
    <property type="match status" value="1"/>
</dbReference>
<keyword evidence="5" id="KW-0378">Hydrolase</keyword>
<dbReference type="SUPFAM" id="SSF50324">
    <property type="entry name" value="Inorganic pyrophosphatase"/>
    <property type="match status" value="1"/>
</dbReference>
<dbReference type="STRING" id="1448308.A0A2T2P8R0"/>
<name>A0A2T2P8R0_CORCC</name>
<evidence type="ECO:0000256" key="6">
    <source>
        <dbReference type="ARBA" id="ARBA00022842"/>
    </source>
</evidence>
<evidence type="ECO:0000256" key="4">
    <source>
        <dbReference type="ARBA" id="ARBA00022723"/>
    </source>
</evidence>
<keyword evidence="6" id="KW-0460">Magnesium</keyword>
<accession>A0A2T2P8R0</accession>
<sequence length="342" mass="39010">MTLKSCLLSLAFVAAAIASPLEDRAAPKDPKPPKNDKCATFDAERLSLREVGARNTLDWRVWLELDGKPISFWHDVPLYPDVNNKKIVNFVVEIPRWTDGKIEIRRQEPLNPIFHDDKDDAPRFVESVWPHKSYPFVYGSIPQTWENPNLDHEFTGFPGDNDPVDLFDIGQDPGYTGQVKQVKVLGGLAPNDGGETDWKILGIDVNDPLASFINSYEDVEKYRPGVVEAFREWFTYYKVARGDEVIPIIGESYQNVSFIEHVLEESHGFWKDLVTGKEDPGSINFNQTSNWELESFVECKDTTKEFKLPKKSKIEEAAPKPARYDGWFYLNAEKELIEIPSA</sequence>
<reference evidence="8 9" key="1">
    <citation type="journal article" date="2018" name="Front. Microbiol.">
        <title>Genome-Wide Analysis of Corynespora cassiicola Leaf Fall Disease Putative Effectors.</title>
        <authorList>
            <person name="Lopez D."/>
            <person name="Ribeiro S."/>
            <person name="Label P."/>
            <person name="Fumanal B."/>
            <person name="Venisse J.S."/>
            <person name="Kohler A."/>
            <person name="de Oliveira R.R."/>
            <person name="Labutti K."/>
            <person name="Lipzen A."/>
            <person name="Lail K."/>
            <person name="Bauer D."/>
            <person name="Ohm R.A."/>
            <person name="Barry K.W."/>
            <person name="Spatafora J."/>
            <person name="Grigoriev I.V."/>
            <person name="Martin F.M."/>
            <person name="Pujade-Renaud V."/>
        </authorList>
    </citation>
    <scope>NUCLEOTIDE SEQUENCE [LARGE SCALE GENOMIC DNA]</scope>
    <source>
        <strain evidence="8 9">Philippines</strain>
    </source>
</reference>
<dbReference type="GO" id="GO:0004427">
    <property type="term" value="F:inorganic diphosphate phosphatase activity"/>
    <property type="evidence" value="ECO:0007669"/>
    <property type="project" value="UniProtKB-EC"/>
</dbReference>
<dbReference type="GO" id="GO:0000287">
    <property type="term" value="F:magnesium ion binding"/>
    <property type="evidence" value="ECO:0007669"/>
    <property type="project" value="InterPro"/>
</dbReference>
<evidence type="ECO:0000256" key="7">
    <source>
        <dbReference type="SAM" id="SignalP"/>
    </source>
</evidence>
<evidence type="ECO:0000256" key="3">
    <source>
        <dbReference type="ARBA" id="ARBA00012146"/>
    </source>
</evidence>
<dbReference type="Gene3D" id="3.90.80.10">
    <property type="entry name" value="Inorganic pyrophosphatase"/>
    <property type="match status" value="1"/>
</dbReference>
<dbReference type="PROSITE" id="PS00387">
    <property type="entry name" value="PPASE"/>
    <property type="match status" value="1"/>
</dbReference>
<dbReference type="Proteomes" id="UP000240883">
    <property type="component" value="Unassembled WGS sequence"/>
</dbReference>
<dbReference type="OrthoDB" id="1608002at2759"/>
<dbReference type="GO" id="GO:0006796">
    <property type="term" value="P:phosphate-containing compound metabolic process"/>
    <property type="evidence" value="ECO:0007669"/>
    <property type="project" value="InterPro"/>
</dbReference>
<keyword evidence="9" id="KW-1185">Reference proteome</keyword>
<organism evidence="8 9">
    <name type="scientific">Corynespora cassiicola Philippines</name>
    <dbReference type="NCBI Taxonomy" id="1448308"/>
    <lineage>
        <taxon>Eukaryota</taxon>
        <taxon>Fungi</taxon>
        <taxon>Dikarya</taxon>
        <taxon>Ascomycota</taxon>
        <taxon>Pezizomycotina</taxon>
        <taxon>Dothideomycetes</taxon>
        <taxon>Pleosporomycetidae</taxon>
        <taxon>Pleosporales</taxon>
        <taxon>Corynesporascaceae</taxon>
        <taxon>Corynespora</taxon>
    </lineage>
</organism>
<proteinExistence type="inferred from homology"/>